<protein>
    <submittedName>
        <fullName evidence="1">Peptidyl-prolyl cis-trans isomerase FKBP4</fullName>
    </submittedName>
</protein>
<dbReference type="GO" id="GO:0016853">
    <property type="term" value="F:isomerase activity"/>
    <property type="evidence" value="ECO:0007669"/>
    <property type="project" value="UniProtKB-KW"/>
</dbReference>
<evidence type="ECO:0000313" key="2">
    <source>
        <dbReference type="Proteomes" id="UP000237271"/>
    </source>
</evidence>
<accession>A0A2P4YIA1</accession>
<feature type="non-terminal residue" evidence="1">
    <location>
        <position position="247"/>
    </location>
</feature>
<comment type="caution">
    <text evidence="1">The sequence shown here is derived from an EMBL/GenBank/DDBJ whole genome shotgun (WGS) entry which is preliminary data.</text>
</comment>
<dbReference type="SUPFAM" id="SSF48452">
    <property type="entry name" value="TPR-like"/>
    <property type="match status" value="1"/>
</dbReference>
<dbReference type="InterPro" id="IPR050754">
    <property type="entry name" value="FKBP4/5/8-like"/>
</dbReference>
<keyword evidence="1" id="KW-0413">Isomerase</keyword>
<organism evidence="1 2">
    <name type="scientific">Phytophthora palmivora</name>
    <dbReference type="NCBI Taxonomy" id="4796"/>
    <lineage>
        <taxon>Eukaryota</taxon>
        <taxon>Sar</taxon>
        <taxon>Stramenopiles</taxon>
        <taxon>Oomycota</taxon>
        <taxon>Peronosporomycetes</taxon>
        <taxon>Peronosporales</taxon>
        <taxon>Peronosporaceae</taxon>
        <taxon>Phytophthora</taxon>
    </lineage>
</organism>
<dbReference type="PANTHER" id="PTHR46512">
    <property type="entry name" value="PEPTIDYLPROLYL ISOMERASE"/>
    <property type="match status" value="1"/>
</dbReference>
<dbReference type="Gene3D" id="1.25.40.10">
    <property type="entry name" value="Tetratricopeptide repeat domain"/>
    <property type="match status" value="1"/>
</dbReference>
<sequence>MTMDCEADRVHWMLYRDAAYLEKVPVLSGSLPLDQVRISQPQTTQDSRNSVSNSTYFTLDSTGIQLAPELQQRVWDLFKLQRTDKAQGSEGTMDTSDEVFPVSVEDLTLDSRAAELGLDGLTTLYCKLQLGYAESKAAERQKVDWFSWKLKRASEYRVRGNDAFKQESYDAAVRLYKRALNWLEPPASRSDTTLDAKIQYSAEELQQVNAIAVASYANMATCYSKLNGDGDVDRCIAAASSALELDD</sequence>
<dbReference type="Proteomes" id="UP000237271">
    <property type="component" value="Unassembled WGS sequence"/>
</dbReference>
<dbReference type="OrthoDB" id="72596at2759"/>
<dbReference type="PANTHER" id="PTHR46512:SF9">
    <property type="entry name" value="PEPTIDYLPROLYL ISOMERASE"/>
    <property type="match status" value="1"/>
</dbReference>
<proteinExistence type="predicted"/>
<dbReference type="EMBL" id="NCKW01002522">
    <property type="protein sequence ID" value="POM77535.1"/>
    <property type="molecule type" value="Genomic_DNA"/>
</dbReference>
<dbReference type="InterPro" id="IPR011990">
    <property type="entry name" value="TPR-like_helical_dom_sf"/>
</dbReference>
<reference evidence="1 2" key="1">
    <citation type="journal article" date="2017" name="Genome Biol. Evol.">
        <title>Phytophthora megakarya and P. palmivora, closely related causal agents of cacao black pod rot, underwent increases in genome sizes and gene numbers by different mechanisms.</title>
        <authorList>
            <person name="Ali S.S."/>
            <person name="Shao J."/>
            <person name="Lary D.J."/>
            <person name="Kronmiller B."/>
            <person name="Shen D."/>
            <person name="Strem M.D."/>
            <person name="Amoako-Attah I."/>
            <person name="Akrofi A.Y."/>
            <person name="Begoude B.A."/>
            <person name="Ten Hoopen G.M."/>
            <person name="Coulibaly K."/>
            <person name="Kebe B.I."/>
            <person name="Melnick R.L."/>
            <person name="Guiltinan M.J."/>
            <person name="Tyler B.M."/>
            <person name="Meinhardt L.W."/>
            <person name="Bailey B.A."/>
        </authorList>
    </citation>
    <scope>NUCLEOTIDE SEQUENCE [LARGE SCALE GENOMIC DNA]</scope>
    <source>
        <strain evidence="2">sbr112.9</strain>
    </source>
</reference>
<evidence type="ECO:0000313" key="1">
    <source>
        <dbReference type="EMBL" id="POM77535.1"/>
    </source>
</evidence>
<keyword evidence="2" id="KW-1185">Reference proteome</keyword>
<name>A0A2P4YIA1_9STRA</name>
<gene>
    <name evidence="1" type="ORF">PHPALM_5066</name>
</gene>
<dbReference type="AlphaFoldDB" id="A0A2P4YIA1"/>